<dbReference type="VEuPathDB" id="TrichDB:TVAG_394540"/>
<dbReference type="InterPro" id="IPR028889">
    <property type="entry name" value="USP"/>
</dbReference>
<gene>
    <name evidence="3" type="ORF">TVAG_394540</name>
</gene>
<dbReference type="GO" id="GO:0005829">
    <property type="term" value="C:cytosol"/>
    <property type="evidence" value="ECO:0000318"/>
    <property type="project" value="GO_Central"/>
</dbReference>
<dbReference type="AlphaFoldDB" id="A2DWH0"/>
<dbReference type="STRING" id="5722.A2DWH0"/>
<dbReference type="PANTHER" id="PTHR24006:SF644">
    <property type="entry name" value="UBIQUITIN CARBOXYL-TERMINAL HYDROLASE 7"/>
    <property type="match status" value="1"/>
</dbReference>
<keyword evidence="1" id="KW-0833">Ubl conjugation pathway</keyword>
<dbReference type="FunFam" id="3.90.70.10:FF:000415">
    <property type="entry name" value="Clan CA, family C19, ubiquitin hydrolase-like cysteine peptidase"/>
    <property type="match status" value="1"/>
</dbReference>
<dbReference type="GO" id="GO:0016579">
    <property type="term" value="P:protein deubiquitination"/>
    <property type="evidence" value="ECO:0007669"/>
    <property type="project" value="InterPro"/>
</dbReference>
<dbReference type="InterPro" id="IPR038765">
    <property type="entry name" value="Papain-like_cys_pep_sf"/>
</dbReference>
<sequence length="516" mass="60357">MKQIKFDWTENKKLINKMIYLGDEPFIFESRVIINKNYFLSIKIHPKENKIQKLKCTIQVFDAEKRLDPENFTIDFTKHLKYPLFFAINPSKFVCMEFSNISIVEKPDLQKIKNSNLNSNYISNNSTSILDMYEYRSNTTYHNNIPQENIPKPIPKEESKVIIKQDPIKENITEKEPKIKEKPEKIISVPKVEKTVAPKKPSFSQPKVGFTYTPQSQIPQEIPKQNYEFHYCGLINQGATCYMNSFLQALYHTPIFRRKFLQMKSEDPVIKSLQNLFQMMNNEKYVSTEDLTTSFGWDSSNVLVQHDVQEFMVILIDYIQEHIKGTPYENLIKSIFGIENETTIIYQNNDTHSLKESQLNISVQLTDSITRGIELLTEPELMGGDDALDHNGVKMSATKILNFRRFPKILMIQLSRFSFDRETFMPIKLMDRCSIVQHIDIGKSYSLYCIVTHLGNSVNLGHYVTYVNSLDDDWYCFNDQCVDILKHSPLNDESITNNAYLLFYYLDECKNEIFHE</sequence>
<dbReference type="GO" id="GO:0004843">
    <property type="term" value="F:cysteine-type deubiquitinase activity"/>
    <property type="evidence" value="ECO:0000318"/>
    <property type="project" value="GO_Central"/>
</dbReference>
<dbReference type="InParanoid" id="A2DWH0"/>
<dbReference type="KEGG" id="tva:4773312"/>
<dbReference type="SUPFAM" id="SSF54001">
    <property type="entry name" value="Cysteine proteinases"/>
    <property type="match status" value="1"/>
</dbReference>
<comment type="similarity">
    <text evidence="1">Belongs to the peptidase C19 family.</text>
</comment>
<dbReference type="PROSITE" id="PS00973">
    <property type="entry name" value="USP_2"/>
    <property type="match status" value="1"/>
</dbReference>
<dbReference type="eggNOG" id="KOG1863">
    <property type="taxonomic scope" value="Eukaryota"/>
</dbReference>
<dbReference type="GO" id="GO:0005634">
    <property type="term" value="C:nucleus"/>
    <property type="evidence" value="ECO:0000318"/>
    <property type="project" value="GO_Central"/>
</dbReference>
<keyword evidence="1" id="KW-0788">Thiol protease</keyword>
<dbReference type="EMBL" id="DS113258">
    <property type="protein sequence ID" value="EAY15310.1"/>
    <property type="molecule type" value="Genomic_DNA"/>
</dbReference>
<dbReference type="GO" id="GO:0031647">
    <property type="term" value="P:regulation of protein stability"/>
    <property type="evidence" value="ECO:0000318"/>
    <property type="project" value="GO_Central"/>
</dbReference>
<evidence type="ECO:0000313" key="3">
    <source>
        <dbReference type="EMBL" id="EAY15310.1"/>
    </source>
</evidence>
<keyword evidence="1 3" id="KW-0378">Hydrolase</keyword>
<dbReference type="PROSITE" id="PS50235">
    <property type="entry name" value="USP_3"/>
    <property type="match status" value="1"/>
</dbReference>
<evidence type="ECO:0000259" key="2">
    <source>
        <dbReference type="PROSITE" id="PS50235"/>
    </source>
</evidence>
<dbReference type="OrthoDB" id="289038at2759"/>
<dbReference type="GO" id="GO:0006508">
    <property type="term" value="P:proteolysis"/>
    <property type="evidence" value="ECO:0007669"/>
    <property type="project" value="UniProtKB-KW"/>
</dbReference>
<evidence type="ECO:0000313" key="4">
    <source>
        <dbReference type="Proteomes" id="UP000001542"/>
    </source>
</evidence>
<dbReference type="SMR" id="A2DWH0"/>
<protein>
    <recommendedName>
        <fullName evidence="1">Ubiquitin carboxyl-terminal hydrolase</fullName>
        <ecNumber evidence="1">3.4.19.12</ecNumber>
    </recommendedName>
</protein>
<reference evidence="3" key="1">
    <citation type="submission" date="2006-10" db="EMBL/GenBank/DDBJ databases">
        <authorList>
            <person name="Amadeo P."/>
            <person name="Zhao Q."/>
            <person name="Wortman J."/>
            <person name="Fraser-Liggett C."/>
            <person name="Carlton J."/>
        </authorList>
    </citation>
    <scope>NUCLEOTIDE SEQUENCE</scope>
    <source>
        <strain evidence="3">G3</strain>
    </source>
</reference>
<evidence type="ECO:0000256" key="1">
    <source>
        <dbReference type="RuleBase" id="RU366025"/>
    </source>
</evidence>
<dbReference type="Pfam" id="PF00443">
    <property type="entry name" value="UCH"/>
    <property type="match status" value="1"/>
</dbReference>
<dbReference type="InterPro" id="IPR001394">
    <property type="entry name" value="Peptidase_C19_UCH"/>
</dbReference>
<dbReference type="RefSeq" id="XP_001327533.1">
    <property type="nucleotide sequence ID" value="XM_001327498.1"/>
</dbReference>
<dbReference type="VEuPathDB" id="TrichDB:TVAGG3_0428730"/>
<keyword evidence="1" id="KW-0645">Protease</keyword>
<name>A2DWH0_TRIV3</name>
<accession>A2DWH0</accession>
<dbReference type="PANTHER" id="PTHR24006">
    <property type="entry name" value="UBIQUITIN CARBOXYL-TERMINAL HYDROLASE"/>
    <property type="match status" value="1"/>
</dbReference>
<dbReference type="Gene3D" id="3.90.70.10">
    <property type="entry name" value="Cysteine proteinases"/>
    <property type="match status" value="1"/>
</dbReference>
<dbReference type="Proteomes" id="UP000001542">
    <property type="component" value="Unassembled WGS sequence"/>
</dbReference>
<dbReference type="InterPro" id="IPR050164">
    <property type="entry name" value="Peptidase_C19"/>
</dbReference>
<dbReference type="PROSITE" id="PS00972">
    <property type="entry name" value="USP_1"/>
    <property type="match status" value="1"/>
</dbReference>
<reference evidence="3" key="2">
    <citation type="journal article" date="2007" name="Science">
        <title>Draft genome sequence of the sexually transmitted pathogen Trichomonas vaginalis.</title>
        <authorList>
            <person name="Carlton J.M."/>
            <person name="Hirt R.P."/>
            <person name="Silva J.C."/>
            <person name="Delcher A.L."/>
            <person name="Schatz M."/>
            <person name="Zhao Q."/>
            <person name="Wortman J.R."/>
            <person name="Bidwell S.L."/>
            <person name="Alsmark U.C.M."/>
            <person name="Besteiro S."/>
            <person name="Sicheritz-Ponten T."/>
            <person name="Noel C.J."/>
            <person name="Dacks J.B."/>
            <person name="Foster P.G."/>
            <person name="Simillion C."/>
            <person name="Van de Peer Y."/>
            <person name="Miranda-Saavedra D."/>
            <person name="Barton G.J."/>
            <person name="Westrop G.D."/>
            <person name="Mueller S."/>
            <person name="Dessi D."/>
            <person name="Fiori P.L."/>
            <person name="Ren Q."/>
            <person name="Paulsen I."/>
            <person name="Zhang H."/>
            <person name="Bastida-Corcuera F.D."/>
            <person name="Simoes-Barbosa A."/>
            <person name="Brown M.T."/>
            <person name="Hayes R.D."/>
            <person name="Mukherjee M."/>
            <person name="Okumura C.Y."/>
            <person name="Schneider R."/>
            <person name="Smith A.J."/>
            <person name="Vanacova S."/>
            <person name="Villalvazo M."/>
            <person name="Haas B.J."/>
            <person name="Pertea M."/>
            <person name="Feldblyum T.V."/>
            <person name="Utterback T.R."/>
            <person name="Shu C.L."/>
            <person name="Osoegawa K."/>
            <person name="de Jong P.J."/>
            <person name="Hrdy I."/>
            <person name="Horvathova L."/>
            <person name="Zubacova Z."/>
            <person name="Dolezal P."/>
            <person name="Malik S.B."/>
            <person name="Logsdon J.M. Jr."/>
            <person name="Henze K."/>
            <person name="Gupta A."/>
            <person name="Wang C.C."/>
            <person name="Dunne R.L."/>
            <person name="Upcroft J.A."/>
            <person name="Upcroft P."/>
            <person name="White O."/>
            <person name="Salzberg S.L."/>
            <person name="Tang P."/>
            <person name="Chiu C.-H."/>
            <person name="Lee Y.-S."/>
            <person name="Embley T.M."/>
            <person name="Coombs G.H."/>
            <person name="Mottram J.C."/>
            <person name="Tachezy J."/>
            <person name="Fraser-Liggett C.M."/>
            <person name="Johnson P.J."/>
        </authorList>
    </citation>
    <scope>NUCLEOTIDE SEQUENCE [LARGE SCALE GENOMIC DNA]</scope>
    <source>
        <strain evidence="3">G3</strain>
    </source>
</reference>
<dbReference type="EC" id="3.4.19.12" evidence="1"/>
<proteinExistence type="inferred from homology"/>
<comment type="catalytic activity">
    <reaction evidence="1">
        <text>Thiol-dependent hydrolysis of ester, thioester, amide, peptide and isopeptide bonds formed by the C-terminal Gly of ubiquitin (a 76-residue protein attached to proteins as an intracellular targeting signal).</text>
        <dbReference type="EC" id="3.4.19.12"/>
    </reaction>
</comment>
<feature type="domain" description="USP" evidence="2">
    <location>
        <begin position="232"/>
        <end position="507"/>
    </location>
</feature>
<dbReference type="InterPro" id="IPR018200">
    <property type="entry name" value="USP_CS"/>
</dbReference>
<organism evidence="3 4">
    <name type="scientific">Trichomonas vaginalis (strain ATCC PRA-98 / G3)</name>
    <dbReference type="NCBI Taxonomy" id="412133"/>
    <lineage>
        <taxon>Eukaryota</taxon>
        <taxon>Metamonada</taxon>
        <taxon>Parabasalia</taxon>
        <taxon>Trichomonadida</taxon>
        <taxon>Trichomonadidae</taxon>
        <taxon>Trichomonas</taxon>
    </lineage>
</organism>
<keyword evidence="4" id="KW-1185">Reference proteome</keyword>